<name>A0A210R447_MIZYE</name>
<dbReference type="OrthoDB" id="10451897at2759"/>
<proteinExistence type="predicted"/>
<dbReference type="EMBL" id="NEDP02000506">
    <property type="protein sequence ID" value="OWF55725.1"/>
    <property type="molecule type" value="Genomic_DNA"/>
</dbReference>
<feature type="chain" id="PRO_5012690756" evidence="1">
    <location>
        <begin position="23"/>
        <end position="234"/>
    </location>
</feature>
<evidence type="ECO:0000313" key="2">
    <source>
        <dbReference type="EMBL" id="OWF55725.1"/>
    </source>
</evidence>
<reference evidence="2 3" key="1">
    <citation type="journal article" date="2017" name="Nat. Ecol. Evol.">
        <title>Scallop genome provides insights into evolution of bilaterian karyotype and development.</title>
        <authorList>
            <person name="Wang S."/>
            <person name="Zhang J."/>
            <person name="Jiao W."/>
            <person name="Li J."/>
            <person name="Xun X."/>
            <person name="Sun Y."/>
            <person name="Guo X."/>
            <person name="Huan P."/>
            <person name="Dong B."/>
            <person name="Zhang L."/>
            <person name="Hu X."/>
            <person name="Sun X."/>
            <person name="Wang J."/>
            <person name="Zhao C."/>
            <person name="Wang Y."/>
            <person name="Wang D."/>
            <person name="Huang X."/>
            <person name="Wang R."/>
            <person name="Lv J."/>
            <person name="Li Y."/>
            <person name="Zhang Z."/>
            <person name="Liu B."/>
            <person name="Lu W."/>
            <person name="Hui Y."/>
            <person name="Liang J."/>
            <person name="Zhou Z."/>
            <person name="Hou R."/>
            <person name="Li X."/>
            <person name="Liu Y."/>
            <person name="Li H."/>
            <person name="Ning X."/>
            <person name="Lin Y."/>
            <person name="Zhao L."/>
            <person name="Xing Q."/>
            <person name="Dou J."/>
            <person name="Li Y."/>
            <person name="Mao J."/>
            <person name="Guo H."/>
            <person name="Dou H."/>
            <person name="Li T."/>
            <person name="Mu C."/>
            <person name="Jiang W."/>
            <person name="Fu Q."/>
            <person name="Fu X."/>
            <person name="Miao Y."/>
            <person name="Liu J."/>
            <person name="Yu Q."/>
            <person name="Li R."/>
            <person name="Liao H."/>
            <person name="Li X."/>
            <person name="Kong Y."/>
            <person name="Jiang Z."/>
            <person name="Chourrout D."/>
            <person name="Li R."/>
            <person name="Bao Z."/>
        </authorList>
    </citation>
    <scope>NUCLEOTIDE SEQUENCE [LARGE SCALE GENOMIC DNA]</scope>
    <source>
        <strain evidence="2 3">PY_sf001</strain>
    </source>
</reference>
<dbReference type="Proteomes" id="UP000242188">
    <property type="component" value="Unassembled WGS sequence"/>
</dbReference>
<dbReference type="AlphaFoldDB" id="A0A210R447"/>
<comment type="caution">
    <text evidence="2">The sequence shown here is derived from an EMBL/GenBank/DDBJ whole genome shotgun (WGS) entry which is preliminary data.</text>
</comment>
<evidence type="ECO:0000256" key="1">
    <source>
        <dbReference type="SAM" id="SignalP"/>
    </source>
</evidence>
<accession>A0A210R447</accession>
<gene>
    <name evidence="2" type="ORF">KP79_PYT11173</name>
</gene>
<keyword evidence="1" id="KW-0732">Signal</keyword>
<evidence type="ECO:0000313" key="3">
    <source>
        <dbReference type="Proteomes" id="UP000242188"/>
    </source>
</evidence>
<keyword evidence="3" id="KW-1185">Reference proteome</keyword>
<sequence>MEKMNMLCFTIMLIGCFSEVISESNSATDLWKRHSEAAQKLPKLFRRDEDEYDQCKSALMCITDFNLIIAHGDISRGLFFSTSRFNEICKMANEYLTCYEYAALEFECGFQSTLYANLSRAALTSFCEMPGKSELPSLVECFNKRYIQTFVYGESRETYGKWLAYDEVNMNAEEKREKVCRSEGEMIYRSMDEIGVMCGSDELTFLCNILSDTTTMVAISSILGGEICPAEIYR</sequence>
<protein>
    <submittedName>
        <fullName evidence="2">Uncharacterized protein</fullName>
    </submittedName>
</protein>
<feature type="signal peptide" evidence="1">
    <location>
        <begin position="1"/>
        <end position="22"/>
    </location>
</feature>
<dbReference type="PROSITE" id="PS51257">
    <property type="entry name" value="PROKAR_LIPOPROTEIN"/>
    <property type="match status" value="1"/>
</dbReference>
<organism evidence="2 3">
    <name type="scientific">Mizuhopecten yessoensis</name>
    <name type="common">Japanese scallop</name>
    <name type="synonym">Patinopecten yessoensis</name>
    <dbReference type="NCBI Taxonomy" id="6573"/>
    <lineage>
        <taxon>Eukaryota</taxon>
        <taxon>Metazoa</taxon>
        <taxon>Spiralia</taxon>
        <taxon>Lophotrochozoa</taxon>
        <taxon>Mollusca</taxon>
        <taxon>Bivalvia</taxon>
        <taxon>Autobranchia</taxon>
        <taxon>Pteriomorphia</taxon>
        <taxon>Pectinida</taxon>
        <taxon>Pectinoidea</taxon>
        <taxon>Pectinidae</taxon>
        <taxon>Mizuhopecten</taxon>
    </lineage>
</organism>